<gene>
    <name evidence="1" type="ORF">IAA17_08275</name>
</gene>
<dbReference type="AlphaFoldDB" id="A0A9D2GJL2"/>
<reference evidence="1" key="2">
    <citation type="submission" date="2021-04" db="EMBL/GenBank/DDBJ databases">
        <authorList>
            <person name="Gilroy R."/>
        </authorList>
    </citation>
    <scope>NUCLEOTIDE SEQUENCE</scope>
    <source>
        <strain evidence="1">ChiBcec1-1093</strain>
    </source>
</reference>
<keyword evidence="1" id="KW-0238">DNA-binding</keyword>
<dbReference type="EMBL" id="DXBC01000129">
    <property type="protein sequence ID" value="HIZ79766.1"/>
    <property type="molecule type" value="Genomic_DNA"/>
</dbReference>
<evidence type="ECO:0000313" key="2">
    <source>
        <dbReference type="Proteomes" id="UP000824101"/>
    </source>
</evidence>
<dbReference type="PANTHER" id="PTHR38479">
    <property type="entry name" value="LMO0824 PROTEIN"/>
    <property type="match status" value="1"/>
</dbReference>
<accession>A0A9D2GJL2</accession>
<comment type="caution">
    <text evidence="1">The sequence shown here is derived from an EMBL/GenBank/DDBJ whole genome shotgun (WGS) entry which is preliminary data.</text>
</comment>
<dbReference type="Pfam" id="PF06224">
    <property type="entry name" value="AlkZ-like"/>
    <property type="match status" value="1"/>
</dbReference>
<dbReference type="Proteomes" id="UP000824101">
    <property type="component" value="Unassembled WGS sequence"/>
</dbReference>
<proteinExistence type="predicted"/>
<protein>
    <submittedName>
        <fullName evidence="1">Winged helix DNA-binding domain-containing protein</fullName>
    </submittedName>
</protein>
<dbReference type="PANTHER" id="PTHR38479:SF2">
    <property type="entry name" value="WINGED HELIX DNA-BINDING DOMAIN-CONTAINING PROTEIN"/>
    <property type="match status" value="1"/>
</dbReference>
<dbReference type="GO" id="GO:0003677">
    <property type="term" value="F:DNA binding"/>
    <property type="evidence" value="ECO:0007669"/>
    <property type="project" value="UniProtKB-KW"/>
</dbReference>
<reference evidence="1" key="1">
    <citation type="journal article" date="2021" name="PeerJ">
        <title>Extensive microbial diversity within the chicken gut microbiome revealed by metagenomics and culture.</title>
        <authorList>
            <person name="Gilroy R."/>
            <person name="Ravi A."/>
            <person name="Getino M."/>
            <person name="Pursley I."/>
            <person name="Horton D.L."/>
            <person name="Alikhan N.F."/>
            <person name="Baker D."/>
            <person name="Gharbi K."/>
            <person name="Hall N."/>
            <person name="Watson M."/>
            <person name="Adriaenssens E.M."/>
            <person name="Foster-Nyarko E."/>
            <person name="Jarju S."/>
            <person name="Secka A."/>
            <person name="Antonio M."/>
            <person name="Oren A."/>
            <person name="Chaudhuri R.R."/>
            <person name="La Ragione R."/>
            <person name="Hildebrand F."/>
            <person name="Pallen M.J."/>
        </authorList>
    </citation>
    <scope>NUCLEOTIDE SEQUENCE</scope>
    <source>
        <strain evidence="1">ChiBcec1-1093</strain>
    </source>
</reference>
<sequence>MFIPTEDQIRSFRLHSHHLDREYGEESILEVAGACGLQNSPPGAWEAAVHCRVPGCGREELSCLLEEKKELLQAWSLRGAPFVFPTAEREIFLNALIPAEGEEWIYTRGIGLALDALEMSEEELLERLLRVIPRLNGRVIQGKNELDQTLAEWMERELPEEKREAWNRPSMYGSPDRQTVGGAAVSFLLRPCSFLGQVAFGKRQGVSPSFTGTAAWLDGRMEKEIPRQADPAAARLLVRKFLRCYGPAVPDHFAAWLGCSGKQARRMWALAAEEMEPVSVLGKKEFILTEDREALAARPDFSRGPLLLSAHDPYLDQRERHFLQKNPALCRRIWKTTANPGVVVNEGRAAGIWTARKKKEKLEVEITLWEPAGEERRLRELAEEYGAFRKLELTGITVRRE</sequence>
<dbReference type="InterPro" id="IPR009351">
    <property type="entry name" value="AlkZ-like"/>
</dbReference>
<evidence type="ECO:0000313" key="1">
    <source>
        <dbReference type="EMBL" id="HIZ79766.1"/>
    </source>
</evidence>
<name>A0A9D2GJL2_9FIRM</name>
<organism evidence="1 2">
    <name type="scientific">Candidatus Lachnoclostridium stercorigallinarum</name>
    <dbReference type="NCBI Taxonomy" id="2838634"/>
    <lineage>
        <taxon>Bacteria</taxon>
        <taxon>Bacillati</taxon>
        <taxon>Bacillota</taxon>
        <taxon>Clostridia</taxon>
        <taxon>Lachnospirales</taxon>
        <taxon>Lachnospiraceae</taxon>
    </lineage>
</organism>